<keyword evidence="1" id="KW-0472">Membrane</keyword>
<sequence length="87" mass="9661">MNDDLCELIVNHANQIFQSLGNLNGQLNENGSLTNHNPTSSNITSTQGLAFMMLLLFGAYALLSIFSPQRQQVMQKGNIQNQQNHND</sequence>
<evidence type="ECO:0000256" key="1">
    <source>
        <dbReference type="SAM" id="Phobius"/>
    </source>
</evidence>
<keyword evidence="1" id="KW-0812">Transmembrane</keyword>
<protein>
    <submittedName>
        <fullName evidence="2">Uncharacterized protein</fullName>
    </submittedName>
</protein>
<organism evidence="2 3">
    <name type="scientific">Paramecium octaurelia</name>
    <dbReference type="NCBI Taxonomy" id="43137"/>
    <lineage>
        <taxon>Eukaryota</taxon>
        <taxon>Sar</taxon>
        <taxon>Alveolata</taxon>
        <taxon>Ciliophora</taxon>
        <taxon>Intramacronucleata</taxon>
        <taxon>Oligohymenophorea</taxon>
        <taxon>Peniculida</taxon>
        <taxon>Parameciidae</taxon>
        <taxon>Paramecium</taxon>
    </lineage>
</organism>
<evidence type="ECO:0000313" key="3">
    <source>
        <dbReference type="Proteomes" id="UP000683925"/>
    </source>
</evidence>
<dbReference type="AlphaFoldDB" id="A0A8S1T7N2"/>
<dbReference type="OMA" id="GSMTNQN"/>
<keyword evidence="1" id="KW-1133">Transmembrane helix</keyword>
<accession>A0A8S1T7N2</accession>
<dbReference type="Proteomes" id="UP000683925">
    <property type="component" value="Unassembled WGS sequence"/>
</dbReference>
<reference evidence="2" key="1">
    <citation type="submission" date="2021-01" db="EMBL/GenBank/DDBJ databases">
        <authorList>
            <consortium name="Genoscope - CEA"/>
            <person name="William W."/>
        </authorList>
    </citation>
    <scope>NUCLEOTIDE SEQUENCE</scope>
</reference>
<comment type="caution">
    <text evidence="2">The sequence shown here is derived from an EMBL/GenBank/DDBJ whole genome shotgun (WGS) entry which is preliminary data.</text>
</comment>
<dbReference type="EMBL" id="CAJJDP010000021">
    <property type="protein sequence ID" value="CAD8148470.1"/>
    <property type="molecule type" value="Genomic_DNA"/>
</dbReference>
<name>A0A8S1T7N2_PAROT</name>
<dbReference type="OrthoDB" id="10385895at2759"/>
<evidence type="ECO:0000313" key="2">
    <source>
        <dbReference type="EMBL" id="CAD8148470.1"/>
    </source>
</evidence>
<feature type="transmembrane region" description="Helical" evidence="1">
    <location>
        <begin position="48"/>
        <end position="66"/>
    </location>
</feature>
<gene>
    <name evidence="2" type="ORF">POCTA_138.1.T0210139</name>
</gene>
<proteinExistence type="predicted"/>
<keyword evidence="3" id="KW-1185">Reference proteome</keyword>